<feature type="region of interest" description="Disordered" evidence="7">
    <location>
        <begin position="367"/>
        <end position="397"/>
    </location>
</feature>
<keyword evidence="9" id="KW-1185">Reference proteome</keyword>
<name>A0AAN6IDF6_9EURO</name>
<keyword evidence="3 8" id="KW-0032">Aminotransferase</keyword>
<evidence type="ECO:0000256" key="3">
    <source>
        <dbReference type="ARBA" id="ARBA00022576"/>
    </source>
</evidence>
<dbReference type="InterPro" id="IPR001544">
    <property type="entry name" value="Aminotrans_IV"/>
</dbReference>
<reference evidence="8" key="1">
    <citation type="journal article" date="2022" name="bioRxiv">
        <title>Deciphering the potential niche of two novel black yeast fungi from a biological soil crust based on their genomes, phenotypes, and melanin regulation.</title>
        <authorList>
            <consortium name="DOE Joint Genome Institute"/>
            <person name="Carr E.C."/>
            <person name="Barton Q."/>
            <person name="Grambo S."/>
            <person name="Sullivan M."/>
            <person name="Renfro C.M."/>
            <person name="Kuo A."/>
            <person name="Pangilinan J."/>
            <person name="Lipzen A."/>
            <person name="Keymanesh K."/>
            <person name="Savage E."/>
            <person name="Barry K."/>
            <person name="Grigoriev I.V."/>
            <person name="Riekhof W.R."/>
            <person name="Harris S.S."/>
        </authorList>
    </citation>
    <scope>NUCLEOTIDE SEQUENCE</scope>
    <source>
        <strain evidence="8">JF 03-4F</strain>
    </source>
</reference>
<evidence type="ECO:0000313" key="9">
    <source>
        <dbReference type="Proteomes" id="UP001203852"/>
    </source>
</evidence>
<sequence length="397" mass="42441">MAIPPPLAHIDWSKLGLSVNDSVNGHVEATFTVESGSWSAPRLVSDPYLRIHGLSPALNYGMQAYEGLKAVRTPSNKITIFRPSFHWKRLNHSAETVSMPPLPESLFMQCINDAVVANAGFVGPADSNAVLYIRPVLFGSGAQLALEPPSTFTFAVYVQPATTYHGVQPLPCLVMEDFDRTATRGTGHAKIGGNYAPAIKWSRAAKQKGYYMTLHLDSATQSEIDEFSTSGFVGVIRSAGSSESDTDGGADKGTLVVPDSKQIIDSVTSDSIRTIARSLGYKVEVRPVKYAELSRFSEVLAVGTAASVLPIAAIVRESTGDKFVYCPAGKPGPAAVELGAAITACIRGRADDPHGWLYQVPFPEPPRRAPPKLNTLSINGEGNGPSEEELSMLTSPI</sequence>
<evidence type="ECO:0000256" key="6">
    <source>
        <dbReference type="PIRSR" id="PIRSR006468-1"/>
    </source>
</evidence>
<dbReference type="Gene3D" id="3.20.10.10">
    <property type="entry name" value="D-amino Acid Aminotransferase, subunit A, domain 2"/>
    <property type="match status" value="1"/>
</dbReference>
<dbReference type="Proteomes" id="UP001203852">
    <property type="component" value="Unassembled WGS sequence"/>
</dbReference>
<comment type="cofactor">
    <cofactor evidence="1">
        <name>pyridoxal 5'-phosphate</name>
        <dbReference type="ChEBI" id="CHEBI:597326"/>
    </cofactor>
</comment>
<keyword evidence="5" id="KW-0663">Pyridoxal phosphate</keyword>
<keyword evidence="4" id="KW-0808">Transferase</keyword>
<evidence type="ECO:0000256" key="7">
    <source>
        <dbReference type="SAM" id="MobiDB-lite"/>
    </source>
</evidence>
<dbReference type="GO" id="GO:0004084">
    <property type="term" value="F:branched-chain-amino-acid transaminase activity"/>
    <property type="evidence" value="ECO:0007669"/>
    <property type="project" value="InterPro"/>
</dbReference>
<evidence type="ECO:0000313" key="8">
    <source>
        <dbReference type="EMBL" id="KAI1613401.1"/>
    </source>
</evidence>
<accession>A0AAN6IDF6</accession>
<comment type="caution">
    <text evidence="8">The sequence shown here is derived from an EMBL/GenBank/DDBJ whole genome shotgun (WGS) entry which is preliminary data.</text>
</comment>
<evidence type="ECO:0000256" key="5">
    <source>
        <dbReference type="ARBA" id="ARBA00022898"/>
    </source>
</evidence>
<dbReference type="AlphaFoldDB" id="A0AAN6IDF6"/>
<dbReference type="Gene3D" id="3.30.470.10">
    <property type="match status" value="1"/>
</dbReference>
<dbReference type="SUPFAM" id="SSF56752">
    <property type="entry name" value="D-aminoacid aminotransferase-like PLP-dependent enzymes"/>
    <property type="match status" value="1"/>
</dbReference>
<dbReference type="Pfam" id="PF01063">
    <property type="entry name" value="Aminotran_4"/>
    <property type="match status" value="1"/>
</dbReference>
<proteinExistence type="inferred from homology"/>
<dbReference type="PANTHER" id="PTHR42825">
    <property type="entry name" value="AMINO ACID AMINOTRANSFERASE"/>
    <property type="match status" value="1"/>
</dbReference>
<dbReference type="EMBL" id="MU404354">
    <property type="protein sequence ID" value="KAI1613401.1"/>
    <property type="molecule type" value="Genomic_DNA"/>
</dbReference>
<dbReference type="InterPro" id="IPR043131">
    <property type="entry name" value="BCAT-like_N"/>
</dbReference>
<feature type="modified residue" description="N6-(pyridoxal phosphate)lysine" evidence="6">
    <location>
        <position position="190"/>
    </location>
</feature>
<organism evidence="8 9">
    <name type="scientific">Exophiala viscosa</name>
    <dbReference type="NCBI Taxonomy" id="2486360"/>
    <lineage>
        <taxon>Eukaryota</taxon>
        <taxon>Fungi</taxon>
        <taxon>Dikarya</taxon>
        <taxon>Ascomycota</taxon>
        <taxon>Pezizomycotina</taxon>
        <taxon>Eurotiomycetes</taxon>
        <taxon>Chaetothyriomycetidae</taxon>
        <taxon>Chaetothyriales</taxon>
        <taxon>Herpotrichiellaceae</taxon>
        <taxon>Exophiala</taxon>
    </lineage>
</organism>
<comment type="similarity">
    <text evidence="2">Belongs to the class-IV pyridoxal-phosphate-dependent aminotransferase family.</text>
</comment>
<gene>
    <name evidence="8" type="ORF">EDD36DRAFT_264233</name>
</gene>
<evidence type="ECO:0000256" key="2">
    <source>
        <dbReference type="ARBA" id="ARBA00009320"/>
    </source>
</evidence>
<dbReference type="InterPro" id="IPR005786">
    <property type="entry name" value="B_amino_transII"/>
</dbReference>
<dbReference type="PANTHER" id="PTHR42825:SF2">
    <property type="entry name" value="BRANCHED-CHAIN-AMINO-ACID AMINOTRANSFERASE 3, CHLOROPLASTIC-RELATED"/>
    <property type="match status" value="1"/>
</dbReference>
<dbReference type="PIRSF" id="PIRSF006468">
    <property type="entry name" value="BCAT1"/>
    <property type="match status" value="1"/>
</dbReference>
<dbReference type="GO" id="GO:0009081">
    <property type="term" value="P:branched-chain amino acid metabolic process"/>
    <property type="evidence" value="ECO:0007669"/>
    <property type="project" value="InterPro"/>
</dbReference>
<evidence type="ECO:0000256" key="1">
    <source>
        <dbReference type="ARBA" id="ARBA00001933"/>
    </source>
</evidence>
<dbReference type="InterPro" id="IPR043132">
    <property type="entry name" value="BCAT-like_C"/>
</dbReference>
<evidence type="ECO:0000256" key="4">
    <source>
        <dbReference type="ARBA" id="ARBA00022679"/>
    </source>
</evidence>
<dbReference type="InterPro" id="IPR036038">
    <property type="entry name" value="Aminotransferase-like"/>
</dbReference>
<protein>
    <submittedName>
        <fullName evidence="8">Branched-chain-amino-acid aminotransferase 5</fullName>
    </submittedName>
</protein>